<comment type="caution">
    <text evidence="2">The sequence shown here is derived from an EMBL/GenBank/DDBJ whole genome shotgun (WGS) entry which is preliminary data.</text>
</comment>
<dbReference type="AlphaFoldDB" id="A0A5B2WEN8"/>
<gene>
    <name evidence="2" type="ORF">F0L68_39265</name>
</gene>
<dbReference type="SUPFAM" id="SSF51261">
    <property type="entry name" value="Duplicated hybrid motif"/>
    <property type="match status" value="1"/>
</dbReference>
<dbReference type="PANTHER" id="PTHR21666:SF270">
    <property type="entry name" value="MUREIN HYDROLASE ACTIVATOR ENVC"/>
    <property type="match status" value="1"/>
</dbReference>
<reference evidence="2 3" key="1">
    <citation type="submission" date="2019-09" db="EMBL/GenBank/DDBJ databases">
        <title>Goodfellowia gen. nov., a new genus of the Pseudonocardineae related to Actinoalloteichus, containing Goodfellowia coeruleoviolacea gen. nov., comb. nov. gen. nov., comb. nov.</title>
        <authorList>
            <person name="Labeda D."/>
        </authorList>
    </citation>
    <scope>NUCLEOTIDE SEQUENCE [LARGE SCALE GENOMIC DNA]</scope>
    <source>
        <strain evidence="2 3">AN110305</strain>
    </source>
</reference>
<dbReference type="InterPro" id="IPR011055">
    <property type="entry name" value="Dup_hybrid_motif"/>
</dbReference>
<dbReference type="PANTHER" id="PTHR21666">
    <property type="entry name" value="PEPTIDASE-RELATED"/>
    <property type="match status" value="1"/>
</dbReference>
<protein>
    <submittedName>
        <fullName evidence="2">M23 family metallopeptidase</fullName>
    </submittedName>
</protein>
<feature type="non-terminal residue" evidence="2">
    <location>
        <position position="1"/>
    </location>
</feature>
<evidence type="ECO:0000313" key="2">
    <source>
        <dbReference type="EMBL" id="KAA2249534.1"/>
    </source>
</evidence>
<dbReference type="InterPro" id="IPR016047">
    <property type="entry name" value="M23ase_b-sheet_dom"/>
</dbReference>
<evidence type="ECO:0000313" key="3">
    <source>
        <dbReference type="Proteomes" id="UP000323454"/>
    </source>
</evidence>
<evidence type="ECO:0000259" key="1">
    <source>
        <dbReference type="Pfam" id="PF01551"/>
    </source>
</evidence>
<accession>A0A5B2WEN8</accession>
<keyword evidence="3" id="KW-1185">Reference proteome</keyword>
<dbReference type="CDD" id="cd12797">
    <property type="entry name" value="M23_peptidase"/>
    <property type="match status" value="1"/>
</dbReference>
<organism evidence="2 3">
    <name type="scientific">Solihabitans fulvus</name>
    <dbReference type="NCBI Taxonomy" id="1892852"/>
    <lineage>
        <taxon>Bacteria</taxon>
        <taxon>Bacillati</taxon>
        <taxon>Actinomycetota</taxon>
        <taxon>Actinomycetes</taxon>
        <taxon>Pseudonocardiales</taxon>
        <taxon>Pseudonocardiaceae</taxon>
        <taxon>Solihabitans</taxon>
    </lineage>
</organism>
<dbReference type="Pfam" id="PF01551">
    <property type="entry name" value="Peptidase_M23"/>
    <property type="match status" value="1"/>
</dbReference>
<name>A0A5B2WEN8_9PSEU</name>
<feature type="domain" description="M23ase beta-sheet core" evidence="1">
    <location>
        <begin position="6"/>
        <end position="100"/>
    </location>
</feature>
<dbReference type="OrthoDB" id="1099523at2"/>
<proteinExistence type="predicted"/>
<sequence length="112" mass="12100">KSLRSRHYGVDIANAIGTPILAVTDGTVAEAGSATGFGLWVRLQHDDGTITVYGHVDSYSVHEGQPVGAGEQIARMGNRGESTGPHLHFEVWVNGRKIDPEPWLAQRSILLK</sequence>
<dbReference type="GO" id="GO:0004222">
    <property type="term" value="F:metalloendopeptidase activity"/>
    <property type="evidence" value="ECO:0007669"/>
    <property type="project" value="TreeGrafter"/>
</dbReference>
<reference evidence="2 3" key="2">
    <citation type="submission" date="2019-09" db="EMBL/GenBank/DDBJ databases">
        <authorList>
            <person name="Jin C."/>
        </authorList>
    </citation>
    <scope>NUCLEOTIDE SEQUENCE [LARGE SCALE GENOMIC DNA]</scope>
    <source>
        <strain evidence="2 3">AN110305</strain>
    </source>
</reference>
<dbReference type="Proteomes" id="UP000323454">
    <property type="component" value="Unassembled WGS sequence"/>
</dbReference>
<dbReference type="InterPro" id="IPR050570">
    <property type="entry name" value="Cell_wall_metabolism_enzyme"/>
</dbReference>
<dbReference type="Gene3D" id="2.70.70.10">
    <property type="entry name" value="Glucose Permease (Domain IIA)"/>
    <property type="match status" value="1"/>
</dbReference>
<dbReference type="RefSeq" id="WP_149855007.1">
    <property type="nucleotide sequence ID" value="NZ_VUOB01000094.1"/>
</dbReference>
<dbReference type="EMBL" id="VUOB01000094">
    <property type="protein sequence ID" value="KAA2249534.1"/>
    <property type="molecule type" value="Genomic_DNA"/>
</dbReference>